<comment type="similarity">
    <text evidence="1">Belongs to the asparaginase 1 family.</text>
</comment>
<dbReference type="PROSITE" id="PS51732">
    <property type="entry name" value="ASN_GLN_ASE_3"/>
    <property type="match status" value="1"/>
</dbReference>
<dbReference type="SMART" id="SM00870">
    <property type="entry name" value="Asparaginase"/>
    <property type="match status" value="1"/>
</dbReference>
<feature type="active site" evidence="7">
    <location>
        <position position="91"/>
    </location>
</feature>
<dbReference type="PIRSF" id="PIRSF001220">
    <property type="entry name" value="L-ASNase_gatD"/>
    <property type="match status" value="1"/>
</dbReference>
<dbReference type="OrthoDB" id="9788068at2"/>
<dbReference type="SFLD" id="SFLDS00057">
    <property type="entry name" value="Glutaminase/Asparaginase"/>
    <property type="match status" value="1"/>
</dbReference>
<dbReference type="PANTHER" id="PTHR11707:SF28">
    <property type="entry name" value="60 KDA LYSOPHOSPHOLIPASE"/>
    <property type="match status" value="1"/>
</dbReference>
<dbReference type="Gene3D" id="3.40.50.1170">
    <property type="entry name" value="L-asparaginase, N-terminal domain"/>
    <property type="match status" value="1"/>
</dbReference>
<dbReference type="FunFam" id="3.40.50.1170:FF:000001">
    <property type="entry name" value="L-asparaginase 2"/>
    <property type="match status" value="1"/>
</dbReference>
<dbReference type="InterPro" id="IPR006034">
    <property type="entry name" value="Asparaginase/glutaminase-like"/>
</dbReference>
<gene>
    <name evidence="10" type="ORF">SAMN05216175_11165</name>
</gene>
<evidence type="ECO:0000259" key="9">
    <source>
        <dbReference type="Pfam" id="PF17763"/>
    </source>
</evidence>
<evidence type="ECO:0000259" key="8">
    <source>
        <dbReference type="Pfam" id="PF00710"/>
    </source>
</evidence>
<dbReference type="Proteomes" id="UP000198623">
    <property type="component" value="Unassembled WGS sequence"/>
</dbReference>
<evidence type="ECO:0000256" key="2">
    <source>
        <dbReference type="ARBA" id="ARBA00012920"/>
    </source>
</evidence>
<feature type="active site" evidence="6">
    <location>
        <position position="14"/>
    </location>
</feature>
<dbReference type="AlphaFoldDB" id="A0A1I2TX54"/>
<feature type="binding site" evidence="5">
    <location>
        <position position="60"/>
    </location>
    <ligand>
        <name>substrate</name>
    </ligand>
</feature>
<dbReference type="InterPro" id="IPR027474">
    <property type="entry name" value="L-asparaginase_N"/>
</dbReference>
<feature type="active site" description="O-isoaspartyl threonine intermediate" evidence="4">
    <location>
        <position position="14"/>
    </location>
</feature>
<dbReference type="EMBL" id="FOOU01000011">
    <property type="protein sequence ID" value="SFG69343.1"/>
    <property type="molecule type" value="Genomic_DNA"/>
</dbReference>
<dbReference type="STRING" id="1045558.SAMN05216175_11165"/>
<dbReference type="InterPro" id="IPR027473">
    <property type="entry name" value="L-asparaginase_C"/>
</dbReference>
<dbReference type="InterPro" id="IPR040919">
    <property type="entry name" value="Asparaginase_C"/>
</dbReference>
<sequence length="373" mass="40903">MNKSRVLIIYTGGTIGMWPSSSGYVPQGGFDALLKQRLNQISISALQPFDIIELENLIDSSNIEPKDWTTLAHLITQHYDQYDGFVILHGTDTMAYTASALSFMLTGLTKPVILTGSQIPLAQPRTDATNNLLNAIEFARKPNNQEVCICFDGKLLRGNRAKKIHTSSLRAFDSPNFRALGESGINIQLFNETVRVNERSRANENAQDGDCLTTSADTHVTAKQKLTFKTPDFKVPDFKVAEFTHQVAQLHLYPGINNAQLKATLDNDAIRGVVMLSYGAGNPPDNNQYLMSLLEQANQRGVVIINLTLCSYGQVIQGSYATGAKLNQLGVIPGGDMTVEAAFTKLLFLLATETDIPHIKTLMAKPLLGEMTL</sequence>
<dbReference type="PROSITE" id="PS00917">
    <property type="entry name" value="ASN_GLN_ASE_2"/>
    <property type="match status" value="1"/>
</dbReference>
<reference evidence="11" key="1">
    <citation type="submission" date="2016-10" db="EMBL/GenBank/DDBJ databases">
        <authorList>
            <person name="Varghese N."/>
            <person name="Submissions S."/>
        </authorList>
    </citation>
    <scope>NUCLEOTIDE SEQUENCE [LARGE SCALE GENOMIC DNA]</scope>
    <source>
        <strain evidence="11">CGMCC 1.10971</strain>
    </source>
</reference>
<dbReference type="Pfam" id="PF17763">
    <property type="entry name" value="Asparaginase_C"/>
    <property type="match status" value="1"/>
</dbReference>
<feature type="domain" description="L-asparaginase N-terminal" evidence="8">
    <location>
        <begin position="5"/>
        <end position="193"/>
    </location>
</feature>
<proteinExistence type="inferred from homology"/>
<dbReference type="PROSITE" id="PS00144">
    <property type="entry name" value="ASN_GLN_ASE_1"/>
    <property type="match status" value="1"/>
</dbReference>
<dbReference type="FunFam" id="3.40.50.40:FF:000001">
    <property type="entry name" value="L-asparaginase 1"/>
    <property type="match status" value="1"/>
</dbReference>
<dbReference type="SUPFAM" id="SSF53774">
    <property type="entry name" value="Glutaminase/Asparaginase"/>
    <property type="match status" value="1"/>
</dbReference>
<evidence type="ECO:0000256" key="1">
    <source>
        <dbReference type="ARBA" id="ARBA00010518"/>
    </source>
</evidence>
<dbReference type="InterPro" id="IPR041725">
    <property type="entry name" value="L-asparaginase_I"/>
</dbReference>
<accession>A0A1I2TX54</accession>
<evidence type="ECO:0000256" key="7">
    <source>
        <dbReference type="PROSITE-ProRule" id="PRU10100"/>
    </source>
</evidence>
<feature type="binding site" evidence="5">
    <location>
        <begin position="91"/>
        <end position="92"/>
    </location>
    <ligand>
        <name>substrate</name>
    </ligand>
</feature>
<evidence type="ECO:0000313" key="11">
    <source>
        <dbReference type="Proteomes" id="UP000198623"/>
    </source>
</evidence>
<keyword evidence="11" id="KW-1185">Reference proteome</keyword>
<dbReference type="GO" id="GO:0004067">
    <property type="term" value="F:asparaginase activity"/>
    <property type="evidence" value="ECO:0007669"/>
    <property type="project" value="UniProtKB-UniRule"/>
</dbReference>
<evidence type="ECO:0000256" key="6">
    <source>
        <dbReference type="PROSITE-ProRule" id="PRU10099"/>
    </source>
</evidence>
<dbReference type="PRINTS" id="PR00139">
    <property type="entry name" value="ASNGLNASE"/>
</dbReference>
<evidence type="ECO:0000313" key="10">
    <source>
        <dbReference type="EMBL" id="SFG69343.1"/>
    </source>
</evidence>
<dbReference type="CDD" id="cd08963">
    <property type="entry name" value="L-asparaginase_I"/>
    <property type="match status" value="1"/>
</dbReference>
<dbReference type="InterPro" id="IPR027475">
    <property type="entry name" value="Asparaginase/glutaminase_AS2"/>
</dbReference>
<dbReference type="GO" id="GO:0009066">
    <property type="term" value="P:aspartate family amino acid metabolic process"/>
    <property type="evidence" value="ECO:0007669"/>
    <property type="project" value="UniProtKB-ARBA"/>
</dbReference>
<dbReference type="Gene3D" id="3.40.50.40">
    <property type="match status" value="1"/>
</dbReference>
<dbReference type="RefSeq" id="WP_090728931.1">
    <property type="nucleotide sequence ID" value="NZ_FOOU01000011.1"/>
</dbReference>
<dbReference type="InterPro" id="IPR036152">
    <property type="entry name" value="Asp/glu_Ase-like_sf"/>
</dbReference>
<protein>
    <recommendedName>
        <fullName evidence="2">asparaginase</fullName>
        <ecNumber evidence="2">3.5.1.1</ecNumber>
    </recommendedName>
</protein>
<name>A0A1I2TX54_9GAMM</name>
<dbReference type="PIRSF" id="PIRSF500176">
    <property type="entry name" value="L_ASNase"/>
    <property type="match status" value="1"/>
</dbReference>
<feature type="domain" description="Asparaginase/glutaminase C-terminal" evidence="9">
    <location>
        <begin position="246"/>
        <end position="363"/>
    </location>
</feature>
<keyword evidence="3" id="KW-0378">Hydrolase</keyword>
<organism evidence="10 11">
    <name type="scientific">Neptunomonas qingdaonensis</name>
    <dbReference type="NCBI Taxonomy" id="1045558"/>
    <lineage>
        <taxon>Bacteria</taxon>
        <taxon>Pseudomonadati</taxon>
        <taxon>Pseudomonadota</taxon>
        <taxon>Gammaproteobacteria</taxon>
        <taxon>Oceanospirillales</taxon>
        <taxon>Oceanospirillaceae</taxon>
        <taxon>Neptunomonas</taxon>
    </lineage>
</organism>
<dbReference type="Pfam" id="PF00710">
    <property type="entry name" value="Asparaginase"/>
    <property type="match status" value="1"/>
</dbReference>
<evidence type="ECO:0000256" key="5">
    <source>
        <dbReference type="PIRSR" id="PIRSR001220-2"/>
    </source>
</evidence>
<evidence type="ECO:0000256" key="4">
    <source>
        <dbReference type="PIRSR" id="PIRSR001220-1"/>
    </source>
</evidence>
<dbReference type="EC" id="3.5.1.1" evidence="2"/>
<evidence type="ECO:0000256" key="3">
    <source>
        <dbReference type="ARBA" id="ARBA00022801"/>
    </source>
</evidence>
<dbReference type="PANTHER" id="PTHR11707">
    <property type="entry name" value="L-ASPARAGINASE"/>
    <property type="match status" value="1"/>
</dbReference>
<dbReference type="InterPro" id="IPR037152">
    <property type="entry name" value="L-asparaginase_N_sf"/>
</dbReference>
<dbReference type="InterPro" id="IPR020827">
    <property type="entry name" value="Asparaginase/glutaminase_AS1"/>
</dbReference>